<evidence type="ECO:0000256" key="1">
    <source>
        <dbReference type="SAM" id="MobiDB-lite"/>
    </source>
</evidence>
<feature type="domain" description="XdhC- CoxI" evidence="2">
    <location>
        <begin position="14"/>
        <end position="77"/>
    </location>
</feature>
<reference evidence="4 5" key="1">
    <citation type="submission" date="2021-05" db="EMBL/GenBank/DDBJ databases">
        <title>Kineosporia and Streptomyces sp. nov. two new marine actinobacteria isolated from Coral.</title>
        <authorList>
            <person name="Buangrab K."/>
            <person name="Sutthacheep M."/>
            <person name="Yeemin T."/>
            <person name="Harunari E."/>
            <person name="Igarashi Y."/>
            <person name="Kanchanasin P."/>
            <person name="Tanasupawat S."/>
            <person name="Phongsopitanun W."/>
        </authorList>
    </citation>
    <scope>NUCLEOTIDE SEQUENCE [LARGE SCALE GENOMIC DNA]</scope>
    <source>
        <strain evidence="4 5">J2-2</strain>
    </source>
</reference>
<accession>A0ABS5TDC1</accession>
<sequence length="330" mass="34595">MLTDVWPFVEEQRHHGRDVVLARLVGRDGPGSRPLGATMAVTRNGSWRGSLSGGCVEGIVLRAATDVLEGREPHLMTVVVGDDLMPWEEAPACGGELQVLLTPAPGGRAYDAITQALHANEPLAVRVGLTAPFGWDTAPEASRLTAPGGFVEQLPTRPRLLLVGATDLAAELAALAGPLRFEVVVIDPRQAFVDSGALPAGTRTVLGWPDRWLAENPPRPDDAVVVLTHDPRIDDRGIRAALAGGAGYVAALGSRATHAQRMRRLGHLPGIGRLCGPAGLDLGGQSPAETALSILAEVVAARHGRAGGPLRTGDLPIRPPRGPVRVPSQN</sequence>
<proteinExistence type="predicted"/>
<dbReference type="InterPro" id="IPR052698">
    <property type="entry name" value="MoCofactor_Util/Proc"/>
</dbReference>
<protein>
    <submittedName>
        <fullName evidence="4">XdhC family protein</fullName>
    </submittedName>
</protein>
<evidence type="ECO:0000259" key="3">
    <source>
        <dbReference type="Pfam" id="PF13478"/>
    </source>
</evidence>
<name>A0ABS5TDC1_9ACTN</name>
<dbReference type="PANTHER" id="PTHR30388:SF4">
    <property type="entry name" value="MOLYBDENUM COFACTOR INSERTION CHAPERONE PAOD"/>
    <property type="match status" value="1"/>
</dbReference>
<dbReference type="Gene3D" id="3.40.50.720">
    <property type="entry name" value="NAD(P)-binding Rossmann-like Domain"/>
    <property type="match status" value="1"/>
</dbReference>
<dbReference type="Pfam" id="PF13478">
    <property type="entry name" value="XdhC_C"/>
    <property type="match status" value="1"/>
</dbReference>
<dbReference type="PANTHER" id="PTHR30388">
    <property type="entry name" value="ALDEHYDE OXIDOREDUCTASE MOLYBDENUM COFACTOR ASSEMBLY PROTEIN"/>
    <property type="match status" value="1"/>
</dbReference>
<dbReference type="InterPro" id="IPR027051">
    <property type="entry name" value="XdhC_Rossmann_dom"/>
</dbReference>
<dbReference type="EMBL" id="JAHBAY010000002">
    <property type="protein sequence ID" value="MBT0768191.1"/>
    <property type="molecule type" value="Genomic_DNA"/>
</dbReference>
<dbReference type="Pfam" id="PF02625">
    <property type="entry name" value="XdhC_CoxI"/>
    <property type="match status" value="1"/>
</dbReference>
<feature type="region of interest" description="Disordered" evidence="1">
    <location>
        <begin position="305"/>
        <end position="330"/>
    </location>
</feature>
<evidence type="ECO:0000259" key="2">
    <source>
        <dbReference type="Pfam" id="PF02625"/>
    </source>
</evidence>
<keyword evidence="5" id="KW-1185">Reference proteome</keyword>
<evidence type="ECO:0000313" key="4">
    <source>
        <dbReference type="EMBL" id="MBT0768191.1"/>
    </source>
</evidence>
<evidence type="ECO:0000313" key="5">
    <source>
        <dbReference type="Proteomes" id="UP001197247"/>
    </source>
</evidence>
<organism evidence="4 5">
    <name type="scientific">Kineosporia corallincola</name>
    <dbReference type="NCBI Taxonomy" id="2835133"/>
    <lineage>
        <taxon>Bacteria</taxon>
        <taxon>Bacillati</taxon>
        <taxon>Actinomycetota</taxon>
        <taxon>Actinomycetes</taxon>
        <taxon>Kineosporiales</taxon>
        <taxon>Kineosporiaceae</taxon>
        <taxon>Kineosporia</taxon>
    </lineage>
</organism>
<feature type="domain" description="XdhC Rossmann" evidence="3">
    <location>
        <begin position="160"/>
        <end position="298"/>
    </location>
</feature>
<comment type="caution">
    <text evidence="4">The sequence shown here is derived from an EMBL/GenBank/DDBJ whole genome shotgun (WGS) entry which is preliminary data.</text>
</comment>
<gene>
    <name evidence="4" type="ORF">KIH74_04610</name>
</gene>
<dbReference type="RefSeq" id="WP_214154495.1">
    <property type="nucleotide sequence ID" value="NZ_JAHBAY010000002.1"/>
</dbReference>
<dbReference type="InterPro" id="IPR003777">
    <property type="entry name" value="XdhC_CoxI"/>
</dbReference>
<dbReference type="Proteomes" id="UP001197247">
    <property type="component" value="Unassembled WGS sequence"/>
</dbReference>